<dbReference type="InterPro" id="IPR055315">
    <property type="entry name" value="Cramped-like"/>
</dbReference>
<sequence length="473" mass="52585">MKQNVQRKDNVTQPPGRNVVAKTKMKKTTNRQKGPTQKASVILSVDATEAVNQQLPVTEGCIGTKIEVDPLTKIKLQLFPIDEVTRIGLEKDGLNPFLELTFKARKKISSVIKHFHTKWSGSRIAIGEPMLLPYDAHLRNSPFSRRWTSKDSNISAGDVYTAVQRPAIFRLCYGWFSYHELQRGSAPTDAQNCIKSEDIYKANETLEDRTCLDATTQVAMTAHLDPEVKIGQSHELPQDDNMTNLTMGGLFSEACFHGIISNNDLKLNQPPADISIGGLLSEASLQEKLYNNKLALEGKNMQQTSVPMTWDDNLTTLSIGGLLSEASLQAKINNNNNYKSDDGFISDSLDAIVSSHVKTNCSSILDAEETCHAFAFKKFSSSNKNVRVTARSTQDLTSNSFKFPHLPEQQQQVERQAENTCGPESKTEIYPRSQQFSEDSRSLGLKGITWNESLGPFDLGNSMPWKVFGGDYV</sequence>
<evidence type="ECO:0000313" key="2">
    <source>
        <dbReference type="EMBL" id="KAD1742257.1"/>
    </source>
</evidence>
<comment type="caution">
    <text evidence="2">The sequence shown here is derived from an EMBL/GenBank/DDBJ whole genome shotgun (WGS) entry which is preliminary data.</text>
</comment>
<evidence type="ECO:0008006" key="4">
    <source>
        <dbReference type="Google" id="ProtNLM"/>
    </source>
</evidence>
<dbReference type="GO" id="GO:0005634">
    <property type="term" value="C:nucleus"/>
    <property type="evidence" value="ECO:0007669"/>
    <property type="project" value="TreeGrafter"/>
</dbReference>
<dbReference type="GO" id="GO:0003682">
    <property type="term" value="F:chromatin binding"/>
    <property type="evidence" value="ECO:0007669"/>
    <property type="project" value="InterPro"/>
</dbReference>
<dbReference type="AlphaFoldDB" id="A0A5N6LHY9"/>
<accession>A0A5N6LHY9</accession>
<dbReference type="GO" id="GO:0007389">
    <property type="term" value="P:pattern specification process"/>
    <property type="evidence" value="ECO:0007669"/>
    <property type="project" value="TreeGrafter"/>
</dbReference>
<proteinExistence type="predicted"/>
<dbReference type="EMBL" id="SZYD01000521">
    <property type="protein sequence ID" value="KAD1742257.1"/>
    <property type="molecule type" value="Genomic_DNA"/>
</dbReference>
<evidence type="ECO:0000313" key="3">
    <source>
        <dbReference type="Proteomes" id="UP000326396"/>
    </source>
</evidence>
<protein>
    <recommendedName>
        <fullName evidence="4">TSL-kinase interacting protein 1</fullName>
    </recommendedName>
</protein>
<gene>
    <name evidence="2" type="ORF">E3N88_42364</name>
</gene>
<dbReference type="OrthoDB" id="745018at2759"/>
<feature type="region of interest" description="Disordered" evidence="1">
    <location>
        <begin position="416"/>
        <end position="438"/>
    </location>
</feature>
<feature type="region of interest" description="Disordered" evidence="1">
    <location>
        <begin position="1"/>
        <end position="37"/>
    </location>
</feature>
<dbReference type="PANTHER" id="PTHR21677:SF4">
    <property type="entry name" value="TSL-KINASE INTERACTING-LIKE PROTEIN"/>
    <property type="match status" value="1"/>
</dbReference>
<organism evidence="2 3">
    <name type="scientific">Mikania micrantha</name>
    <name type="common">bitter vine</name>
    <dbReference type="NCBI Taxonomy" id="192012"/>
    <lineage>
        <taxon>Eukaryota</taxon>
        <taxon>Viridiplantae</taxon>
        <taxon>Streptophyta</taxon>
        <taxon>Embryophyta</taxon>
        <taxon>Tracheophyta</taxon>
        <taxon>Spermatophyta</taxon>
        <taxon>Magnoliopsida</taxon>
        <taxon>eudicotyledons</taxon>
        <taxon>Gunneridae</taxon>
        <taxon>Pentapetalae</taxon>
        <taxon>asterids</taxon>
        <taxon>campanulids</taxon>
        <taxon>Asterales</taxon>
        <taxon>Asteraceae</taxon>
        <taxon>Asteroideae</taxon>
        <taxon>Heliantheae alliance</taxon>
        <taxon>Eupatorieae</taxon>
        <taxon>Mikania</taxon>
    </lineage>
</organism>
<dbReference type="Proteomes" id="UP000326396">
    <property type="component" value="Unassembled WGS sequence"/>
</dbReference>
<feature type="compositionally biased region" description="Basic and acidic residues" evidence="1">
    <location>
        <begin position="1"/>
        <end position="10"/>
    </location>
</feature>
<name>A0A5N6LHY9_9ASTR</name>
<evidence type="ECO:0000256" key="1">
    <source>
        <dbReference type="SAM" id="MobiDB-lite"/>
    </source>
</evidence>
<dbReference type="PANTHER" id="PTHR21677">
    <property type="entry name" value="CRAMPED PROTEIN"/>
    <property type="match status" value="1"/>
</dbReference>
<keyword evidence="3" id="KW-1185">Reference proteome</keyword>
<reference evidence="2 3" key="1">
    <citation type="submission" date="2019-05" db="EMBL/GenBank/DDBJ databases">
        <title>Mikania micrantha, genome provides insights into the molecular mechanism of rapid growth.</title>
        <authorList>
            <person name="Liu B."/>
        </authorList>
    </citation>
    <scope>NUCLEOTIDE SEQUENCE [LARGE SCALE GENOMIC DNA]</scope>
    <source>
        <strain evidence="2">NLD-2019</strain>
        <tissue evidence="2">Leaf</tissue>
    </source>
</reference>